<proteinExistence type="predicted"/>
<protein>
    <recommendedName>
        <fullName evidence="4">Hemophore-related protein</fullName>
    </recommendedName>
</protein>
<organism evidence="2 3">
    <name type="scientific">Acidisoma silvae</name>
    <dbReference type="NCBI Taxonomy" id="2802396"/>
    <lineage>
        <taxon>Bacteria</taxon>
        <taxon>Pseudomonadati</taxon>
        <taxon>Pseudomonadota</taxon>
        <taxon>Alphaproteobacteria</taxon>
        <taxon>Acetobacterales</taxon>
        <taxon>Acidocellaceae</taxon>
        <taxon>Acidisoma</taxon>
    </lineage>
</organism>
<keyword evidence="1" id="KW-0732">Signal</keyword>
<dbReference type="AlphaFoldDB" id="A0A964DYM2"/>
<feature type="chain" id="PRO_5037122430" description="Hemophore-related protein" evidence="1">
    <location>
        <begin position="32"/>
        <end position="122"/>
    </location>
</feature>
<dbReference type="RefSeq" id="WP_227320549.1">
    <property type="nucleotide sequence ID" value="NZ_JAESVB010000002.1"/>
</dbReference>
<evidence type="ECO:0000256" key="1">
    <source>
        <dbReference type="SAM" id="SignalP"/>
    </source>
</evidence>
<keyword evidence="3" id="KW-1185">Reference proteome</keyword>
<name>A0A964DYM2_9PROT</name>
<comment type="caution">
    <text evidence="2">The sequence shown here is derived from an EMBL/GenBank/DDBJ whole genome shotgun (WGS) entry which is preliminary data.</text>
</comment>
<accession>A0A964DYM2</accession>
<dbReference type="Proteomes" id="UP000708298">
    <property type="component" value="Unassembled WGS sequence"/>
</dbReference>
<sequence>MTLHHWVKAAVGATLCLALMTGWPALGPAQAASALNCAAAMTLVSLHPGIEAPSVVTDVLAQWQAMDRQTMAAGHPAIAAQMVNTPAVMTLLARQCQDNPGQALQQASAQVYLRARAAIDGF</sequence>
<gene>
    <name evidence="2" type="ORF">ASILVAE211_06840</name>
</gene>
<dbReference type="EMBL" id="JAESVB010000002">
    <property type="protein sequence ID" value="MCB8874893.1"/>
    <property type="molecule type" value="Genomic_DNA"/>
</dbReference>
<reference evidence="2" key="2">
    <citation type="submission" date="2021-01" db="EMBL/GenBank/DDBJ databases">
        <authorList>
            <person name="Mieszkin S."/>
            <person name="Pouder E."/>
            <person name="Alain K."/>
        </authorList>
    </citation>
    <scope>NUCLEOTIDE SEQUENCE</scope>
    <source>
        <strain evidence="2">HW T2.11</strain>
    </source>
</reference>
<reference evidence="2" key="1">
    <citation type="journal article" date="2021" name="Microorganisms">
        <title>Acidisoma silvae sp. nov. and Acidisomacellulosilytica sp. nov., Two Acidophilic Bacteria Isolated from Decaying Wood, Hydrolyzing Cellulose and Producing Poly-3-hydroxybutyrate.</title>
        <authorList>
            <person name="Mieszkin S."/>
            <person name="Pouder E."/>
            <person name="Uroz S."/>
            <person name="Simon-Colin C."/>
            <person name="Alain K."/>
        </authorList>
    </citation>
    <scope>NUCLEOTIDE SEQUENCE</scope>
    <source>
        <strain evidence="2">HW T2.11</strain>
    </source>
</reference>
<evidence type="ECO:0008006" key="4">
    <source>
        <dbReference type="Google" id="ProtNLM"/>
    </source>
</evidence>
<feature type="signal peptide" evidence="1">
    <location>
        <begin position="1"/>
        <end position="31"/>
    </location>
</feature>
<evidence type="ECO:0000313" key="2">
    <source>
        <dbReference type="EMBL" id="MCB8874893.1"/>
    </source>
</evidence>
<evidence type="ECO:0000313" key="3">
    <source>
        <dbReference type="Proteomes" id="UP000708298"/>
    </source>
</evidence>